<reference evidence="8 9" key="1">
    <citation type="submission" date="2020-08" db="EMBL/GenBank/DDBJ databases">
        <title>Genomic Encyclopedia of Type Strains, Phase IV (KMG-IV): sequencing the most valuable type-strain genomes for metagenomic binning, comparative biology and taxonomic classification.</title>
        <authorList>
            <person name="Goeker M."/>
        </authorList>
    </citation>
    <scope>NUCLEOTIDE SEQUENCE [LARGE SCALE GENOMIC DNA]</scope>
    <source>
        <strain evidence="8 9">DSM 17245</strain>
    </source>
</reference>
<feature type="region of interest" description="Disordered" evidence="6">
    <location>
        <begin position="436"/>
        <end position="458"/>
    </location>
</feature>
<dbReference type="GO" id="GO:0005886">
    <property type="term" value="C:plasma membrane"/>
    <property type="evidence" value="ECO:0007669"/>
    <property type="project" value="TreeGrafter"/>
</dbReference>
<dbReference type="RefSeq" id="WP_183684503.1">
    <property type="nucleotide sequence ID" value="NZ_JACHHH010000010.1"/>
</dbReference>
<dbReference type="Proteomes" id="UP000522163">
    <property type="component" value="Unassembled WGS sequence"/>
</dbReference>
<keyword evidence="8" id="KW-0132">Cell division</keyword>
<dbReference type="PANTHER" id="PTHR30474">
    <property type="entry name" value="CELL CYCLE PROTEIN"/>
    <property type="match status" value="1"/>
</dbReference>
<evidence type="ECO:0000256" key="6">
    <source>
        <dbReference type="SAM" id="MobiDB-lite"/>
    </source>
</evidence>
<dbReference type="GO" id="GO:0008360">
    <property type="term" value="P:regulation of cell shape"/>
    <property type="evidence" value="ECO:0007669"/>
    <property type="project" value="UniProtKB-KW"/>
</dbReference>
<feature type="transmembrane region" description="Helical" evidence="7">
    <location>
        <begin position="123"/>
        <end position="140"/>
    </location>
</feature>
<dbReference type="Pfam" id="PF01098">
    <property type="entry name" value="FTSW_RODA_SPOVE"/>
    <property type="match status" value="1"/>
</dbReference>
<dbReference type="EMBL" id="JACHHH010000010">
    <property type="protein sequence ID" value="MBB6041969.1"/>
    <property type="molecule type" value="Genomic_DNA"/>
</dbReference>
<evidence type="ECO:0000256" key="2">
    <source>
        <dbReference type="ARBA" id="ARBA00022692"/>
    </source>
</evidence>
<accession>A0A7W9SGW7</accession>
<feature type="transmembrane region" description="Helical" evidence="7">
    <location>
        <begin position="42"/>
        <end position="60"/>
    </location>
</feature>
<feature type="transmembrane region" description="Helical" evidence="7">
    <location>
        <begin position="6"/>
        <end position="22"/>
    </location>
</feature>
<proteinExistence type="predicted"/>
<protein>
    <submittedName>
        <fullName evidence="8">Cell division protein FtsW (Lipid II flippase)</fullName>
    </submittedName>
</protein>
<dbReference type="PANTHER" id="PTHR30474:SF3">
    <property type="entry name" value="PEPTIDOGLYCAN GLYCOSYLTRANSFERASE RODA"/>
    <property type="match status" value="1"/>
</dbReference>
<evidence type="ECO:0000256" key="3">
    <source>
        <dbReference type="ARBA" id="ARBA00022960"/>
    </source>
</evidence>
<keyword evidence="5 7" id="KW-0472">Membrane</keyword>
<feature type="transmembrane region" description="Helical" evidence="7">
    <location>
        <begin position="253"/>
        <end position="274"/>
    </location>
</feature>
<keyword evidence="3" id="KW-0133">Cell shape</keyword>
<keyword evidence="8" id="KW-0131">Cell cycle</keyword>
<comment type="subcellular location">
    <subcellularLocation>
        <location evidence="1">Membrane</location>
        <topology evidence="1">Multi-pass membrane protein</topology>
    </subcellularLocation>
</comment>
<evidence type="ECO:0000256" key="5">
    <source>
        <dbReference type="ARBA" id="ARBA00023136"/>
    </source>
</evidence>
<evidence type="ECO:0000256" key="1">
    <source>
        <dbReference type="ARBA" id="ARBA00004141"/>
    </source>
</evidence>
<sequence length="458" mass="51488">MGSLFSTFTKIVCMVLMLLYCYSLFRNLSLDYGDGKRRLAKFLYQILLFLHFLCHGVLFFHTKDFFYLIMYGAELAFLVLYPFLWKKIYPTFSETLLYNQCILLALGWIMLERLNTDKAMKQFAISVAASLLALLIPYIIDKIWDFQKGRIAFAVLGIFLLSLVLIVGRVSFGAKMSLNFFGFSFQASEFVKISFVFSVAGFLSEEQNQRGLYKAAIVAMLHGIVLVLCKDLGSALILFMAFLFMLYVASSQFLYLALGFGLSALAGFVSYHLFSHVRTRVFAFLDPWKDIAGKGYQITQSLFAIGTGGFLGLGLFQGLPNKIPIVENDFIFSALSEEMGGIVAICVILVCLSCFMQMMMMGMDMESLFYKLICIGLSVIYVMQVFLTIGGAIKFIPSTGVTLPFVSYGGSSMISSCILFAIFQALFVIQGKEDAMDEEEEEDEQQAPKRKGRRGIYE</sequence>
<feature type="transmembrane region" description="Helical" evidence="7">
    <location>
        <begin position="295"/>
        <end position="319"/>
    </location>
</feature>
<comment type="caution">
    <text evidence="8">The sequence shown here is derived from an EMBL/GenBank/DDBJ whole genome shotgun (WGS) entry which is preliminary data.</text>
</comment>
<feature type="transmembrane region" description="Helical" evidence="7">
    <location>
        <begin position="339"/>
        <end position="356"/>
    </location>
</feature>
<feature type="transmembrane region" description="Helical" evidence="7">
    <location>
        <begin position="66"/>
        <end position="84"/>
    </location>
</feature>
<keyword evidence="4 7" id="KW-1133">Transmembrane helix</keyword>
<dbReference type="InterPro" id="IPR001182">
    <property type="entry name" value="FtsW/RodA"/>
</dbReference>
<name>A0A7W9SGW7_9FIRM</name>
<dbReference type="GeneID" id="85015491"/>
<evidence type="ECO:0000256" key="4">
    <source>
        <dbReference type="ARBA" id="ARBA00022989"/>
    </source>
</evidence>
<dbReference type="GO" id="GO:0051301">
    <property type="term" value="P:cell division"/>
    <property type="evidence" value="ECO:0007669"/>
    <property type="project" value="UniProtKB-KW"/>
</dbReference>
<organism evidence="8 9">
    <name type="scientific">Oribacterium sinus</name>
    <dbReference type="NCBI Taxonomy" id="237576"/>
    <lineage>
        <taxon>Bacteria</taxon>
        <taxon>Bacillati</taxon>
        <taxon>Bacillota</taxon>
        <taxon>Clostridia</taxon>
        <taxon>Lachnospirales</taxon>
        <taxon>Lachnospiraceae</taxon>
        <taxon>Oribacterium</taxon>
    </lineage>
</organism>
<evidence type="ECO:0000256" key="7">
    <source>
        <dbReference type="SAM" id="Phobius"/>
    </source>
</evidence>
<feature type="transmembrane region" description="Helical" evidence="7">
    <location>
        <begin position="215"/>
        <end position="247"/>
    </location>
</feature>
<dbReference type="GO" id="GO:0032153">
    <property type="term" value="C:cell division site"/>
    <property type="evidence" value="ECO:0007669"/>
    <property type="project" value="TreeGrafter"/>
</dbReference>
<feature type="transmembrane region" description="Helical" evidence="7">
    <location>
        <begin position="405"/>
        <end position="429"/>
    </location>
</feature>
<feature type="compositionally biased region" description="Acidic residues" evidence="6">
    <location>
        <begin position="436"/>
        <end position="445"/>
    </location>
</feature>
<dbReference type="GO" id="GO:0015648">
    <property type="term" value="F:lipid-linked peptidoglycan transporter activity"/>
    <property type="evidence" value="ECO:0007669"/>
    <property type="project" value="TreeGrafter"/>
</dbReference>
<evidence type="ECO:0000313" key="8">
    <source>
        <dbReference type="EMBL" id="MBB6041969.1"/>
    </source>
</evidence>
<feature type="transmembrane region" description="Helical" evidence="7">
    <location>
        <begin position="368"/>
        <end position="393"/>
    </location>
</feature>
<keyword evidence="2 7" id="KW-0812">Transmembrane</keyword>
<evidence type="ECO:0000313" key="9">
    <source>
        <dbReference type="Proteomes" id="UP000522163"/>
    </source>
</evidence>
<feature type="transmembrane region" description="Helical" evidence="7">
    <location>
        <begin position="152"/>
        <end position="172"/>
    </location>
</feature>
<dbReference type="AlphaFoldDB" id="A0A7W9SGW7"/>
<gene>
    <name evidence="8" type="ORF">HNQ46_001960</name>
</gene>
<feature type="compositionally biased region" description="Basic residues" evidence="6">
    <location>
        <begin position="448"/>
        <end position="458"/>
    </location>
</feature>